<dbReference type="InterPro" id="IPR043130">
    <property type="entry name" value="CDP-OH_PTrfase_TM_dom"/>
</dbReference>
<proteinExistence type="inferred from homology"/>
<dbReference type="Proteomes" id="UP000317650">
    <property type="component" value="Chromosome 8"/>
</dbReference>
<dbReference type="GO" id="GO:0008654">
    <property type="term" value="P:phospholipid biosynthetic process"/>
    <property type="evidence" value="ECO:0007669"/>
    <property type="project" value="InterPro"/>
</dbReference>
<keyword evidence="3" id="KW-1133">Transmembrane helix</keyword>
<comment type="similarity">
    <text evidence="2">Belongs to the CDP-alcohol phosphatidyltransferase class-I family.</text>
</comment>
<dbReference type="Gene3D" id="1.20.120.1760">
    <property type="match status" value="1"/>
</dbReference>
<evidence type="ECO:0000256" key="1">
    <source>
        <dbReference type="ARBA" id="ARBA00022679"/>
    </source>
</evidence>
<evidence type="ECO:0000256" key="3">
    <source>
        <dbReference type="SAM" id="Phobius"/>
    </source>
</evidence>
<comment type="caution">
    <text evidence="4">The sequence shown here is derived from an EMBL/GenBank/DDBJ whole genome shotgun (WGS) entry which is preliminary data.</text>
</comment>
<keyword evidence="3" id="KW-0812">Transmembrane</keyword>
<dbReference type="STRING" id="52838.A0A4S8K130"/>
<dbReference type="PROSITE" id="PS00379">
    <property type="entry name" value="CDP_ALCOHOL_P_TRANSF"/>
    <property type="match status" value="1"/>
</dbReference>
<feature type="transmembrane region" description="Helical" evidence="3">
    <location>
        <begin position="6"/>
        <end position="29"/>
    </location>
</feature>
<accession>A0A4S8K130</accession>
<keyword evidence="5" id="KW-1185">Reference proteome</keyword>
<keyword evidence="1 2" id="KW-0808">Transferase</keyword>
<sequence length="118" mass="12706">MVSGPLIGWMIVCEWYLPAFGALIVSGATDRPDGILARKMDINSVFGSYLDPIADNYGGGLGGSKRCVSYQQCMEELVEFANLDATQREKVEPLFISWLVAPTTIASAVAYGAQHLCG</sequence>
<dbReference type="EMBL" id="PYDT01000002">
    <property type="protein sequence ID" value="THU68382.1"/>
    <property type="molecule type" value="Genomic_DNA"/>
</dbReference>
<dbReference type="AlphaFoldDB" id="A0A4S8K130"/>
<protein>
    <submittedName>
        <fullName evidence="4">Uncharacterized protein</fullName>
    </submittedName>
</protein>
<dbReference type="InterPro" id="IPR000462">
    <property type="entry name" value="CDP-OH_P_trans"/>
</dbReference>
<evidence type="ECO:0000313" key="5">
    <source>
        <dbReference type="Proteomes" id="UP000317650"/>
    </source>
</evidence>
<gene>
    <name evidence="4" type="ORF">C4D60_Mb08t03320</name>
</gene>
<reference evidence="4 5" key="1">
    <citation type="journal article" date="2019" name="Nat. Plants">
        <title>Genome sequencing of Musa balbisiana reveals subgenome evolution and function divergence in polyploid bananas.</title>
        <authorList>
            <person name="Yao X."/>
        </authorList>
    </citation>
    <scope>NUCLEOTIDE SEQUENCE [LARGE SCALE GENOMIC DNA]</scope>
    <source>
        <strain evidence="5">cv. DH-PKW</strain>
        <tissue evidence="4">Leaves</tissue>
    </source>
</reference>
<dbReference type="GO" id="GO:0016020">
    <property type="term" value="C:membrane"/>
    <property type="evidence" value="ECO:0007669"/>
    <property type="project" value="InterPro"/>
</dbReference>
<dbReference type="InterPro" id="IPR048254">
    <property type="entry name" value="CDP_ALCOHOL_P_TRANSF_CS"/>
</dbReference>
<dbReference type="GO" id="GO:0016780">
    <property type="term" value="F:phosphotransferase activity, for other substituted phosphate groups"/>
    <property type="evidence" value="ECO:0007669"/>
    <property type="project" value="InterPro"/>
</dbReference>
<name>A0A4S8K130_MUSBA</name>
<evidence type="ECO:0000256" key="2">
    <source>
        <dbReference type="RuleBase" id="RU003750"/>
    </source>
</evidence>
<dbReference type="Pfam" id="PF01066">
    <property type="entry name" value="CDP-OH_P_transf"/>
    <property type="match status" value="1"/>
</dbReference>
<keyword evidence="3" id="KW-0472">Membrane</keyword>
<evidence type="ECO:0000313" key="4">
    <source>
        <dbReference type="EMBL" id="THU68382.1"/>
    </source>
</evidence>
<organism evidence="4 5">
    <name type="scientific">Musa balbisiana</name>
    <name type="common">Banana</name>
    <dbReference type="NCBI Taxonomy" id="52838"/>
    <lineage>
        <taxon>Eukaryota</taxon>
        <taxon>Viridiplantae</taxon>
        <taxon>Streptophyta</taxon>
        <taxon>Embryophyta</taxon>
        <taxon>Tracheophyta</taxon>
        <taxon>Spermatophyta</taxon>
        <taxon>Magnoliopsida</taxon>
        <taxon>Liliopsida</taxon>
        <taxon>Zingiberales</taxon>
        <taxon>Musaceae</taxon>
        <taxon>Musa</taxon>
    </lineage>
</organism>